<gene>
    <name evidence="2" type="ORF">PFICI_07436</name>
</gene>
<feature type="compositionally biased region" description="Low complexity" evidence="1">
    <location>
        <begin position="184"/>
        <end position="195"/>
    </location>
</feature>
<dbReference type="GeneID" id="19272449"/>
<accession>W3X3D6</accession>
<evidence type="ECO:0000313" key="3">
    <source>
        <dbReference type="Proteomes" id="UP000030651"/>
    </source>
</evidence>
<dbReference type="InParanoid" id="W3X3D6"/>
<dbReference type="AlphaFoldDB" id="W3X3D6"/>
<reference evidence="3" key="1">
    <citation type="journal article" date="2015" name="BMC Genomics">
        <title>Genomic and transcriptomic analysis of the endophytic fungus Pestalotiopsis fici reveals its lifestyle and high potential for synthesis of natural products.</title>
        <authorList>
            <person name="Wang X."/>
            <person name="Zhang X."/>
            <person name="Liu L."/>
            <person name="Xiang M."/>
            <person name="Wang W."/>
            <person name="Sun X."/>
            <person name="Che Y."/>
            <person name="Guo L."/>
            <person name="Liu G."/>
            <person name="Guo L."/>
            <person name="Wang C."/>
            <person name="Yin W.B."/>
            <person name="Stadler M."/>
            <person name="Zhang X."/>
            <person name="Liu X."/>
        </authorList>
    </citation>
    <scope>NUCLEOTIDE SEQUENCE [LARGE SCALE GENOMIC DNA]</scope>
    <source>
        <strain evidence="3">W106-1 / CGMCC3.15140</strain>
    </source>
</reference>
<dbReference type="OrthoDB" id="3558870at2759"/>
<name>W3X3D6_PESFW</name>
<feature type="compositionally biased region" description="Low complexity" evidence="1">
    <location>
        <begin position="214"/>
        <end position="237"/>
    </location>
</feature>
<feature type="compositionally biased region" description="Gly residues" evidence="1">
    <location>
        <begin position="196"/>
        <end position="213"/>
    </location>
</feature>
<sequence>MSTTIINGTATSAFWSCVPTTSTAIQTVWTTTYVTELVAACPTSMWTATYTIEETCTGNPANYLPPPIPAGFVVTTVTCDSCGPSSEIVITCPGAQPTGVPPTVVIQGNGVTADITPTVTVTAAAPGGGNGGAGGANPTGAPGGKGNGSGANGSGSGPNGSGANGGGNGAGSNPGSSGSGSGSGSSNPQGSDMGDMGSGNTGSGSGSGTGSSGPMGMSGANAAGNGTSSSGSNGTSSSMPIPVTAGAASFRSVLAASGLAVIAIVPLLAL</sequence>
<evidence type="ECO:0000256" key="1">
    <source>
        <dbReference type="SAM" id="MobiDB-lite"/>
    </source>
</evidence>
<organism evidence="2 3">
    <name type="scientific">Pestalotiopsis fici (strain W106-1 / CGMCC3.15140)</name>
    <dbReference type="NCBI Taxonomy" id="1229662"/>
    <lineage>
        <taxon>Eukaryota</taxon>
        <taxon>Fungi</taxon>
        <taxon>Dikarya</taxon>
        <taxon>Ascomycota</taxon>
        <taxon>Pezizomycotina</taxon>
        <taxon>Sordariomycetes</taxon>
        <taxon>Xylariomycetidae</taxon>
        <taxon>Amphisphaeriales</taxon>
        <taxon>Sporocadaceae</taxon>
        <taxon>Pestalotiopsis</taxon>
    </lineage>
</organism>
<dbReference type="eggNOG" id="ENOG502T0QC">
    <property type="taxonomic scope" value="Eukaryota"/>
</dbReference>
<feature type="compositionally biased region" description="Gly residues" evidence="1">
    <location>
        <begin position="126"/>
        <end position="183"/>
    </location>
</feature>
<dbReference type="Proteomes" id="UP000030651">
    <property type="component" value="Unassembled WGS sequence"/>
</dbReference>
<dbReference type="HOGENOM" id="CLU_1030979_0_0_1"/>
<dbReference type="OMA" id="PCAQKTI"/>
<dbReference type="KEGG" id="pfy:PFICI_07436"/>
<keyword evidence="3" id="KW-1185">Reference proteome</keyword>
<proteinExistence type="predicted"/>
<dbReference type="RefSeq" id="XP_007834208.1">
    <property type="nucleotide sequence ID" value="XM_007836017.1"/>
</dbReference>
<feature type="region of interest" description="Disordered" evidence="1">
    <location>
        <begin position="126"/>
        <end position="237"/>
    </location>
</feature>
<dbReference type="EMBL" id="KI912113">
    <property type="protein sequence ID" value="ETS79907.1"/>
    <property type="molecule type" value="Genomic_DNA"/>
</dbReference>
<evidence type="ECO:0000313" key="2">
    <source>
        <dbReference type="EMBL" id="ETS79907.1"/>
    </source>
</evidence>
<protein>
    <submittedName>
        <fullName evidence="2">Uncharacterized protein</fullName>
    </submittedName>
</protein>